<reference evidence="3" key="1">
    <citation type="submission" date="2015-05" db="EMBL/GenBank/DDBJ databases">
        <authorList>
            <person name="Wang D.B."/>
            <person name="Wang M."/>
        </authorList>
    </citation>
    <scope>NUCLEOTIDE SEQUENCE</scope>
    <source>
        <strain evidence="3">36-1</strain>
    </source>
</reference>
<protein>
    <submittedName>
        <fullName evidence="3">Uncharacterized protein</fullName>
    </submittedName>
</protein>
<organism evidence="3 4">
    <name type="scientific">Purpureocillium lilacinum</name>
    <name type="common">Paecilomyces lilacinus</name>
    <dbReference type="NCBI Taxonomy" id="33203"/>
    <lineage>
        <taxon>Eukaryota</taxon>
        <taxon>Fungi</taxon>
        <taxon>Dikarya</taxon>
        <taxon>Ascomycota</taxon>
        <taxon>Pezizomycotina</taxon>
        <taxon>Sordariomycetes</taxon>
        <taxon>Hypocreomycetidae</taxon>
        <taxon>Hypocreales</taxon>
        <taxon>Ophiocordycipitaceae</taxon>
        <taxon>Purpureocillium</taxon>
    </lineage>
</organism>
<dbReference type="AlphaFoldDB" id="A0A2U3ENX4"/>
<dbReference type="Proteomes" id="UP000245956">
    <property type="component" value="Unassembled WGS sequence"/>
</dbReference>
<accession>A0A2U3ENX4</accession>
<gene>
    <name evidence="3" type="ORF">PCL_03401</name>
    <name evidence="2" type="ORF">Purlil1_4933</name>
</gene>
<name>A0A2U3ENX4_PURLI</name>
<sequence length="220" mass="24545">MVPRSLEASHSQLPELQRSKCRAAPLIKAAPPSPFQPPSQSRSGDDILICRSRRLHRPFAGARHTLDSFPHYAVHYKGPRGRVCDPLATMSQEPESGSKRAAEFNEAMLGVPGYADDSMFFLVRYGERAKHTLRRCDWDDLQSTINQMSELWVKAGGGGGEQTPDTAGESLEERRAKAQELRQHALSIVEPFPDLARDFDRFQAACRSAWAAMNRPSAKK</sequence>
<evidence type="ECO:0000313" key="4">
    <source>
        <dbReference type="Proteomes" id="UP000245956"/>
    </source>
</evidence>
<reference evidence="2 5" key="4">
    <citation type="journal article" date="2024" name="Microbiol. Resour. Announc.">
        <title>Genome annotations for the ascomycete fungi Trichoderma harzianum, Trichoderma aggressivum, and Purpureocillium lilacinum.</title>
        <authorList>
            <person name="Beijen E.P.W."/>
            <person name="Ohm R.A."/>
        </authorList>
    </citation>
    <scope>NUCLEOTIDE SEQUENCE [LARGE SCALE GENOMIC DNA]</scope>
    <source>
        <strain evidence="2 5">CBS 150709</strain>
    </source>
</reference>
<reference evidence="3 4" key="2">
    <citation type="journal article" date="2016" name="Front. Microbiol.">
        <title>Genome and transcriptome sequences reveal the specific parasitism of the nematophagous Purpureocillium lilacinum 36-1.</title>
        <authorList>
            <person name="Xie J."/>
            <person name="Li S."/>
            <person name="Mo C."/>
            <person name="Xiao X."/>
            <person name="Peng D."/>
            <person name="Wang G."/>
            <person name="Xiao Y."/>
        </authorList>
    </citation>
    <scope>NUCLEOTIDE SEQUENCE [LARGE SCALE GENOMIC DNA]</scope>
    <source>
        <strain evidence="3 4">36-1</strain>
    </source>
</reference>
<proteinExistence type="predicted"/>
<feature type="region of interest" description="Disordered" evidence="1">
    <location>
        <begin position="1"/>
        <end position="44"/>
    </location>
</feature>
<comment type="caution">
    <text evidence="3">The sequence shown here is derived from an EMBL/GenBank/DDBJ whole genome shotgun (WGS) entry which is preliminary data.</text>
</comment>
<feature type="region of interest" description="Disordered" evidence="1">
    <location>
        <begin position="155"/>
        <end position="175"/>
    </location>
</feature>
<reference evidence="2" key="3">
    <citation type="submission" date="2023-11" db="EMBL/GenBank/DDBJ databases">
        <authorList>
            <person name="Beijen E."/>
            <person name="Ohm R.A."/>
        </authorList>
    </citation>
    <scope>NUCLEOTIDE SEQUENCE</scope>
    <source>
        <strain evidence="2">CBS 150709</strain>
    </source>
</reference>
<keyword evidence="5" id="KW-1185">Reference proteome</keyword>
<dbReference type="EMBL" id="LCWV01000001">
    <property type="protein sequence ID" value="PWI76207.1"/>
    <property type="molecule type" value="Genomic_DNA"/>
</dbReference>
<dbReference type="EMBL" id="JAWRVI010000014">
    <property type="protein sequence ID" value="KAK4090797.1"/>
    <property type="molecule type" value="Genomic_DNA"/>
</dbReference>
<evidence type="ECO:0000313" key="5">
    <source>
        <dbReference type="Proteomes" id="UP001287286"/>
    </source>
</evidence>
<evidence type="ECO:0000313" key="2">
    <source>
        <dbReference type="EMBL" id="KAK4090797.1"/>
    </source>
</evidence>
<evidence type="ECO:0000256" key="1">
    <source>
        <dbReference type="SAM" id="MobiDB-lite"/>
    </source>
</evidence>
<evidence type="ECO:0000313" key="3">
    <source>
        <dbReference type="EMBL" id="PWI76207.1"/>
    </source>
</evidence>
<dbReference type="Proteomes" id="UP001287286">
    <property type="component" value="Unassembled WGS sequence"/>
</dbReference>